<dbReference type="PANTHER" id="PTHR43801:SF1">
    <property type="entry name" value="POLYPRENYL SYNTHETASE"/>
    <property type="match status" value="1"/>
</dbReference>
<evidence type="ECO:0008006" key="3">
    <source>
        <dbReference type="Google" id="ProtNLM"/>
    </source>
</evidence>
<dbReference type="OrthoDB" id="9787348at2"/>
<dbReference type="InterPro" id="IPR002829">
    <property type="entry name" value="DUF116"/>
</dbReference>
<dbReference type="Pfam" id="PF01976">
    <property type="entry name" value="DUF116"/>
    <property type="match status" value="1"/>
</dbReference>
<protein>
    <recommendedName>
        <fullName evidence="3">DUF116 domain-containing protein</fullName>
    </recommendedName>
</protein>
<proteinExistence type="predicted"/>
<accession>A0A1T4ZZJ4</accession>
<dbReference type="EMBL" id="FUYN01000001">
    <property type="protein sequence ID" value="SKB28140.1"/>
    <property type="molecule type" value="Genomic_DNA"/>
</dbReference>
<dbReference type="AlphaFoldDB" id="A0A1T4ZZJ4"/>
<dbReference type="PANTHER" id="PTHR43801">
    <property type="entry name" value="NUCLEOTIDE-BINDING PROTEIN-RELATED"/>
    <property type="match status" value="1"/>
</dbReference>
<evidence type="ECO:0000313" key="1">
    <source>
        <dbReference type="EMBL" id="SKB28140.1"/>
    </source>
</evidence>
<dbReference type="PIRSF" id="PIRSF006594">
    <property type="entry name" value="UCP006594"/>
    <property type="match status" value="1"/>
</dbReference>
<reference evidence="2" key="1">
    <citation type="submission" date="2017-02" db="EMBL/GenBank/DDBJ databases">
        <authorList>
            <person name="Varghese N."/>
            <person name="Submissions S."/>
        </authorList>
    </citation>
    <scope>NUCLEOTIDE SEQUENCE [LARGE SCALE GENOMIC DNA]</scope>
    <source>
        <strain evidence="2">ATCC 35199</strain>
    </source>
</reference>
<evidence type="ECO:0000313" key="2">
    <source>
        <dbReference type="Proteomes" id="UP000243406"/>
    </source>
</evidence>
<dbReference type="RefSeq" id="WP_143215737.1">
    <property type="nucleotide sequence ID" value="NZ_CP154629.1"/>
</dbReference>
<keyword evidence="2" id="KW-1185">Reference proteome</keyword>
<name>A0A1T4ZZJ4_9FIRM</name>
<sequence length="171" mass="19017">MSKFLKKAYPLLEGTVDLLGIDKNQLRKKMIDMSNKKTRSKQFHLKPNEILVLLPHCLQLQSCDIRITTNIYNCKRCKKCDIAEIVAVCEKYGVNVVVATGGTLARRAIVDIRPKGIIAVACERDLTSGIVDVGEMDVIGILNDRPNGPCIDTKVDIKKLEEAILFYLGGD</sequence>
<gene>
    <name evidence="1" type="ORF">SAMN02745120_0577</name>
</gene>
<organism evidence="1 2">
    <name type="scientific">Acetoanaerobium noterae</name>
    <dbReference type="NCBI Taxonomy" id="745369"/>
    <lineage>
        <taxon>Bacteria</taxon>
        <taxon>Bacillati</taxon>
        <taxon>Bacillota</taxon>
        <taxon>Clostridia</taxon>
        <taxon>Peptostreptococcales</taxon>
        <taxon>Filifactoraceae</taxon>
        <taxon>Acetoanaerobium</taxon>
    </lineage>
</organism>
<dbReference type="Proteomes" id="UP000243406">
    <property type="component" value="Unassembled WGS sequence"/>
</dbReference>